<evidence type="ECO:0000313" key="4">
    <source>
        <dbReference type="Proteomes" id="UP000824540"/>
    </source>
</evidence>
<keyword evidence="4" id="KW-1185">Reference proteome</keyword>
<proteinExistence type="predicted"/>
<dbReference type="InterPro" id="IPR026664">
    <property type="entry name" value="Stereocilin-rel"/>
</dbReference>
<name>A0A8T2PII4_9TELE</name>
<comment type="caution">
    <text evidence="3">The sequence shown here is derived from an EMBL/GenBank/DDBJ whole genome shotgun (WGS) entry which is preliminary data.</text>
</comment>
<sequence>MTQNLSNISLVAVLEYIQKNFTVFLQLPRHKQTAWADLALSVLDITLEDSISGAALDLLGPLFLFLDRDTFRQVDREALRLRLEDLKAYCLPKDILTEVASILTDRGLFGEASSWTMGDLEHAGRLVFALSPRQITSIPLVKRIDMQRQVNRHP</sequence>
<dbReference type="AlphaFoldDB" id="A0A8T2PII4"/>
<dbReference type="OrthoDB" id="9447519at2759"/>
<dbReference type="Proteomes" id="UP000824540">
    <property type="component" value="Unassembled WGS sequence"/>
</dbReference>
<accession>A0A8T2PII4</accession>
<keyword evidence="2" id="KW-0325">Glycoprotein</keyword>
<dbReference type="GO" id="GO:0009986">
    <property type="term" value="C:cell surface"/>
    <property type="evidence" value="ECO:0007669"/>
    <property type="project" value="TreeGrafter"/>
</dbReference>
<gene>
    <name evidence="3" type="ORF">JZ751_020737</name>
</gene>
<evidence type="ECO:0000256" key="2">
    <source>
        <dbReference type="ARBA" id="ARBA00023180"/>
    </source>
</evidence>
<dbReference type="GO" id="GO:0032426">
    <property type="term" value="C:stereocilium tip"/>
    <property type="evidence" value="ECO:0007669"/>
    <property type="project" value="TreeGrafter"/>
</dbReference>
<evidence type="ECO:0000313" key="3">
    <source>
        <dbReference type="EMBL" id="KAG9352324.1"/>
    </source>
</evidence>
<organism evidence="3 4">
    <name type="scientific">Albula glossodonta</name>
    <name type="common">roundjaw bonefish</name>
    <dbReference type="NCBI Taxonomy" id="121402"/>
    <lineage>
        <taxon>Eukaryota</taxon>
        <taxon>Metazoa</taxon>
        <taxon>Chordata</taxon>
        <taxon>Craniata</taxon>
        <taxon>Vertebrata</taxon>
        <taxon>Euteleostomi</taxon>
        <taxon>Actinopterygii</taxon>
        <taxon>Neopterygii</taxon>
        <taxon>Teleostei</taxon>
        <taxon>Albuliformes</taxon>
        <taxon>Albulidae</taxon>
        <taxon>Albula</taxon>
    </lineage>
</organism>
<keyword evidence="1" id="KW-0732">Signal</keyword>
<evidence type="ECO:0000256" key="1">
    <source>
        <dbReference type="ARBA" id="ARBA00022729"/>
    </source>
</evidence>
<dbReference type="GO" id="GO:0007160">
    <property type="term" value="P:cell-matrix adhesion"/>
    <property type="evidence" value="ECO:0007669"/>
    <property type="project" value="TreeGrafter"/>
</dbReference>
<reference evidence="3" key="1">
    <citation type="thesis" date="2021" institute="BYU ScholarsArchive" country="Provo, UT, USA">
        <title>Applications of and Algorithms for Genome Assembly and Genomic Analyses with an Emphasis on Marine Teleosts.</title>
        <authorList>
            <person name="Pickett B.D."/>
        </authorList>
    </citation>
    <scope>NUCLEOTIDE SEQUENCE</scope>
    <source>
        <strain evidence="3">HI-2016</strain>
    </source>
</reference>
<dbReference type="EMBL" id="JAFBMS010000005">
    <property type="protein sequence ID" value="KAG9352324.1"/>
    <property type="molecule type" value="Genomic_DNA"/>
</dbReference>
<protein>
    <submittedName>
        <fullName evidence="3">Uncharacterized protein</fullName>
    </submittedName>
</protein>
<dbReference type="GO" id="GO:0060091">
    <property type="term" value="C:kinocilium"/>
    <property type="evidence" value="ECO:0007669"/>
    <property type="project" value="TreeGrafter"/>
</dbReference>
<dbReference type="PANTHER" id="PTHR23412">
    <property type="entry name" value="STEREOCILIN RELATED"/>
    <property type="match status" value="1"/>
</dbReference>
<dbReference type="PANTHER" id="PTHR23412:SF14">
    <property type="entry name" value="STEREOCILIN-RELATED"/>
    <property type="match status" value="1"/>
</dbReference>